<name>C9YUE2_STRSW</name>
<dbReference type="Proteomes" id="UP000001444">
    <property type="component" value="Chromosome"/>
</dbReference>
<sequence length="305" mass="34795">MMKYLLIDDQGKRSRVFAEQVSLPGRLEFEIMDDPELLRDLDVEDLAEFDGAIVDFHLNTPSGPGYRPLTIVDPARFDGPVEVRTGMGAMLYLRQHVPDMSLYGMTELTHGHAQLFLAAAAVWLAADPLNVNEPPEILRRVLLAPDGEQAHLQASHRQMSDSTGPFRRLMDSCLKRKHLTETYDWLRCYRMCNGPRAHRQVAGSVKRLLGLRIPVDAERTFFPMMTQWQTDLEAFVRAWGEDTTHWPDVTTGVSAKTWAERNPVLDYVKSGAYETFFNSPDVRAALTFHRVNEAQEKLRAREEQP</sequence>
<dbReference type="RefSeq" id="WP_012998450.1">
    <property type="nucleotide sequence ID" value="NC_013929.1"/>
</dbReference>
<accession>C9YUE2</accession>
<protein>
    <submittedName>
        <fullName evidence="1">Uncharacterized protein</fullName>
    </submittedName>
</protein>
<dbReference type="eggNOG" id="ENOG5031MK4">
    <property type="taxonomic scope" value="Bacteria"/>
</dbReference>
<proteinExistence type="predicted"/>
<dbReference type="HOGENOM" id="CLU_911912_0_0_11"/>
<evidence type="ECO:0000313" key="1">
    <source>
        <dbReference type="EMBL" id="CBG67714.1"/>
    </source>
</evidence>
<organism evidence="1 2">
    <name type="scientific">Streptomyces scabiei (strain 87.22)</name>
    <dbReference type="NCBI Taxonomy" id="680198"/>
    <lineage>
        <taxon>Bacteria</taxon>
        <taxon>Bacillati</taxon>
        <taxon>Actinomycetota</taxon>
        <taxon>Actinomycetes</taxon>
        <taxon>Kitasatosporales</taxon>
        <taxon>Streptomycetaceae</taxon>
        <taxon>Streptomyces</taxon>
    </lineage>
</organism>
<dbReference type="KEGG" id="scb:SCAB_5151"/>
<gene>
    <name evidence="1" type="ordered locus">SCAB_5151</name>
</gene>
<dbReference type="STRING" id="680198.SCAB_5151"/>
<reference evidence="1 2" key="1">
    <citation type="journal article" date="2010" name="Mol. Plant Microbe Interact.">
        <title>Streptomyces scabies 87-22 contains a coronafacic acid-like biosynthetic cluster that contributes to plant-microbe interactions.</title>
        <authorList>
            <person name="Bignell D.R."/>
            <person name="Seipke R.F."/>
            <person name="Huguet-Tapia J.C."/>
            <person name="Chambers A.H."/>
            <person name="Parry R.J."/>
            <person name="Loria R."/>
        </authorList>
    </citation>
    <scope>NUCLEOTIDE SEQUENCE [LARGE SCALE GENOMIC DNA]</scope>
    <source>
        <strain evidence="1 2">87.22</strain>
    </source>
</reference>
<keyword evidence="2" id="KW-1185">Reference proteome</keyword>
<dbReference type="AlphaFoldDB" id="C9YUE2"/>
<evidence type="ECO:0000313" key="2">
    <source>
        <dbReference type="Proteomes" id="UP000001444"/>
    </source>
</evidence>
<dbReference type="EMBL" id="FN554889">
    <property type="protein sequence ID" value="CBG67714.1"/>
    <property type="molecule type" value="Genomic_DNA"/>
</dbReference>
<dbReference type="GeneID" id="24314284"/>